<organism evidence="3 4">
    <name type="scientific">Cognatilysobacter lacus</name>
    <dbReference type="NCBI Taxonomy" id="1643323"/>
    <lineage>
        <taxon>Bacteria</taxon>
        <taxon>Pseudomonadati</taxon>
        <taxon>Pseudomonadota</taxon>
        <taxon>Gammaproteobacteria</taxon>
        <taxon>Lysobacterales</taxon>
        <taxon>Lysobacteraceae</taxon>
        <taxon>Cognatilysobacter</taxon>
    </lineage>
</organism>
<evidence type="ECO:0000256" key="1">
    <source>
        <dbReference type="SAM" id="Phobius"/>
    </source>
</evidence>
<keyword evidence="1" id="KW-0472">Membrane</keyword>
<name>A0A5D8ZBU3_9GAMM</name>
<feature type="transmembrane region" description="Helical" evidence="1">
    <location>
        <begin position="165"/>
        <end position="185"/>
    </location>
</feature>
<proteinExistence type="predicted"/>
<keyword evidence="4" id="KW-1185">Reference proteome</keyword>
<accession>A0A5D8ZBU3</accession>
<dbReference type="InterPro" id="IPR000326">
    <property type="entry name" value="PAP2/HPO"/>
</dbReference>
<feature type="transmembrane region" description="Helical" evidence="1">
    <location>
        <begin position="191"/>
        <end position="209"/>
    </location>
</feature>
<comment type="caution">
    <text evidence="3">The sequence shown here is derived from an EMBL/GenBank/DDBJ whole genome shotgun (WGS) entry which is preliminary data.</text>
</comment>
<evidence type="ECO:0000313" key="4">
    <source>
        <dbReference type="Proteomes" id="UP000323164"/>
    </source>
</evidence>
<dbReference type="InterPro" id="IPR036938">
    <property type="entry name" value="PAP2/HPO_sf"/>
</dbReference>
<sequence length="224" mass="24595">MTRISISSVTPGKRMYTAPAARPGSRLVTILWWLGLVAFVASTFYPTDLASYASRSGISSAPRVARFMEDYGRYINPVLQGTLPIVLGDRQGMIELAKIAVTATLATHLLKHSLNDVRVNGTRLGERPPLPAGQIAMHWEDTNFNMPSGHSSLASSGAYFVSRRYGWKLALLVVPIMLLTMFARVSLDKHTVSAVISGALLGILVTALMTTRWRGRRQVELQLQ</sequence>
<keyword evidence="1" id="KW-1133">Transmembrane helix</keyword>
<gene>
    <name evidence="3" type="ORF">FW784_06520</name>
</gene>
<dbReference type="EMBL" id="VTRV01000051">
    <property type="protein sequence ID" value="TZF90144.1"/>
    <property type="molecule type" value="Genomic_DNA"/>
</dbReference>
<dbReference type="OrthoDB" id="9773582at2"/>
<reference evidence="3 4" key="1">
    <citation type="submission" date="2019-08" db="EMBL/GenBank/DDBJ databases">
        <title>Draft genome sequence of Lysobacter sp. UKS-15.</title>
        <authorList>
            <person name="Im W.-T."/>
        </authorList>
    </citation>
    <scope>NUCLEOTIDE SEQUENCE [LARGE SCALE GENOMIC DNA]</scope>
    <source>
        <strain evidence="3 4">UKS-15</strain>
    </source>
</reference>
<feature type="transmembrane region" description="Helical" evidence="1">
    <location>
        <begin position="27"/>
        <end position="45"/>
    </location>
</feature>
<dbReference type="Pfam" id="PF01569">
    <property type="entry name" value="PAP2"/>
    <property type="match status" value="1"/>
</dbReference>
<evidence type="ECO:0000313" key="3">
    <source>
        <dbReference type="EMBL" id="TZF90144.1"/>
    </source>
</evidence>
<dbReference type="SUPFAM" id="SSF48317">
    <property type="entry name" value="Acid phosphatase/Vanadium-dependent haloperoxidase"/>
    <property type="match status" value="1"/>
</dbReference>
<dbReference type="Gene3D" id="1.20.144.10">
    <property type="entry name" value="Phosphatidic acid phosphatase type 2/haloperoxidase"/>
    <property type="match status" value="1"/>
</dbReference>
<dbReference type="AlphaFoldDB" id="A0A5D8ZBU3"/>
<feature type="domain" description="Phosphatidic acid phosphatase type 2/haloperoxidase" evidence="2">
    <location>
        <begin position="105"/>
        <end position="212"/>
    </location>
</feature>
<dbReference type="Proteomes" id="UP000323164">
    <property type="component" value="Unassembled WGS sequence"/>
</dbReference>
<keyword evidence="1" id="KW-0812">Transmembrane</keyword>
<evidence type="ECO:0000259" key="2">
    <source>
        <dbReference type="Pfam" id="PF01569"/>
    </source>
</evidence>
<protein>
    <submittedName>
        <fullName evidence="3">Phosphatase PAP2 family protein</fullName>
    </submittedName>
</protein>